<dbReference type="Proteomes" id="UP000314294">
    <property type="component" value="Unassembled WGS sequence"/>
</dbReference>
<comment type="caution">
    <text evidence="1">The sequence shown here is derived from an EMBL/GenBank/DDBJ whole genome shotgun (WGS) entry which is preliminary data.</text>
</comment>
<gene>
    <name evidence="1" type="ORF">EYF80_003432</name>
</gene>
<keyword evidence="2" id="KW-1185">Reference proteome</keyword>
<accession>A0A4Z2J8K4</accession>
<sequence length="101" mass="11111">MSYTCVPPYILCQSFPCPLLICCLSVFMSVTYSCLPVSCPSVPFSDNFPRVKRVVWRFSIQSTQLQTCVLLESGLGNLVLGVQTPEDGTTGGRSFCDWNSS</sequence>
<dbReference type="AlphaFoldDB" id="A0A4Z2J8K4"/>
<organism evidence="1 2">
    <name type="scientific">Liparis tanakae</name>
    <name type="common">Tanaka's snailfish</name>
    <dbReference type="NCBI Taxonomy" id="230148"/>
    <lineage>
        <taxon>Eukaryota</taxon>
        <taxon>Metazoa</taxon>
        <taxon>Chordata</taxon>
        <taxon>Craniata</taxon>
        <taxon>Vertebrata</taxon>
        <taxon>Euteleostomi</taxon>
        <taxon>Actinopterygii</taxon>
        <taxon>Neopterygii</taxon>
        <taxon>Teleostei</taxon>
        <taxon>Neoteleostei</taxon>
        <taxon>Acanthomorphata</taxon>
        <taxon>Eupercaria</taxon>
        <taxon>Perciformes</taxon>
        <taxon>Cottioidei</taxon>
        <taxon>Cottales</taxon>
        <taxon>Liparidae</taxon>
        <taxon>Liparis</taxon>
    </lineage>
</organism>
<proteinExistence type="predicted"/>
<reference evidence="1 2" key="1">
    <citation type="submission" date="2019-03" db="EMBL/GenBank/DDBJ databases">
        <title>First draft genome of Liparis tanakae, snailfish: a comprehensive survey of snailfish specific genes.</title>
        <authorList>
            <person name="Kim W."/>
            <person name="Song I."/>
            <person name="Jeong J.-H."/>
            <person name="Kim D."/>
            <person name="Kim S."/>
            <person name="Ryu S."/>
            <person name="Song J.Y."/>
            <person name="Lee S.K."/>
        </authorList>
    </citation>
    <scope>NUCLEOTIDE SEQUENCE [LARGE SCALE GENOMIC DNA]</scope>
    <source>
        <tissue evidence="1">Muscle</tissue>
    </source>
</reference>
<evidence type="ECO:0000313" key="2">
    <source>
        <dbReference type="Proteomes" id="UP000314294"/>
    </source>
</evidence>
<dbReference type="EMBL" id="SRLO01000016">
    <property type="protein sequence ID" value="TNN86347.1"/>
    <property type="molecule type" value="Genomic_DNA"/>
</dbReference>
<evidence type="ECO:0000313" key="1">
    <source>
        <dbReference type="EMBL" id="TNN86347.1"/>
    </source>
</evidence>
<protein>
    <submittedName>
        <fullName evidence="1">Uncharacterized protein</fullName>
    </submittedName>
</protein>
<name>A0A4Z2J8K4_9TELE</name>